<dbReference type="InterPro" id="IPR006132">
    <property type="entry name" value="Asp/Orn_carbamoyltranf_P-bd"/>
</dbReference>
<evidence type="ECO:0000256" key="6">
    <source>
        <dbReference type="ARBA" id="ARBA00048859"/>
    </source>
</evidence>
<dbReference type="AlphaFoldDB" id="A0A2Z5Y267"/>
<comment type="similarity">
    <text evidence="2 7">Belongs to the aspartate/ornithine carbamoyltransferase superfamily. ATCase family.</text>
</comment>
<dbReference type="GO" id="GO:0006207">
    <property type="term" value="P:'de novo' pyrimidine nucleobase biosynthetic process"/>
    <property type="evidence" value="ECO:0007669"/>
    <property type="project" value="InterPro"/>
</dbReference>
<proteinExistence type="inferred from homology"/>
<feature type="domain" description="Aspartate/ornithine carbamoyltransferase carbamoyl-P binding" evidence="9">
    <location>
        <begin position="11"/>
        <end position="152"/>
    </location>
</feature>
<dbReference type="PRINTS" id="PR00101">
    <property type="entry name" value="ATCASE"/>
</dbReference>
<dbReference type="GO" id="GO:0044205">
    <property type="term" value="P:'de novo' UMP biosynthetic process"/>
    <property type="evidence" value="ECO:0007669"/>
    <property type="project" value="UniProtKB-UniRule"/>
</dbReference>
<feature type="binding site" evidence="7">
    <location>
        <position position="142"/>
    </location>
    <ligand>
        <name>carbamoyl phosphate</name>
        <dbReference type="ChEBI" id="CHEBI:58228"/>
    </ligand>
</feature>
<feature type="binding site" evidence="7">
    <location>
        <position position="139"/>
    </location>
    <ligand>
        <name>carbamoyl phosphate</name>
        <dbReference type="ChEBI" id="CHEBI:58228"/>
    </ligand>
</feature>
<feature type="binding site" evidence="7">
    <location>
        <position position="109"/>
    </location>
    <ligand>
        <name>carbamoyl phosphate</name>
        <dbReference type="ChEBI" id="CHEBI:58228"/>
    </ligand>
</feature>
<dbReference type="EMBL" id="AP018492">
    <property type="protein sequence ID" value="BBC60906.1"/>
    <property type="molecule type" value="Genomic_DNA"/>
</dbReference>
<dbReference type="InterPro" id="IPR036901">
    <property type="entry name" value="Asp/Orn_carbamoylTrfase_sf"/>
</dbReference>
<feature type="binding site" evidence="7">
    <location>
        <position position="224"/>
    </location>
    <ligand>
        <name>L-aspartate</name>
        <dbReference type="ChEBI" id="CHEBI:29991"/>
    </ligand>
</feature>
<dbReference type="GO" id="GO:0004070">
    <property type="term" value="F:aspartate carbamoyltransferase activity"/>
    <property type="evidence" value="ECO:0007669"/>
    <property type="project" value="UniProtKB-UniRule"/>
</dbReference>
<feature type="binding site" evidence="7">
    <location>
        <position position="87"/>
    </location>
    <ligand>
        <name>L-aspartate</name>
        <dbReference type="ChEBI" id="CHEBI:29991"/>
    </ligand>
</feature>
<dbReference type="GO" id="GO:0005829">
    <property type="term" value="C:cytosol"/>
    <property type="evidence" value="ECO:0007669"/>
    <property type="project" value="TreeGrafter"/>
</dbReference>
<dbReference type="InterPro" id="IPR006130">
    <property type="entry name" value="Asp/Orn_carbamoylTrfase"/>
</dbReference>
<evidence type="ECO:0000256" key="4">
    <source>
        <dbReference type="ARBA" id="ARBA00022975"/>
    </source>
</evidence>
<evidence type="ECO:0000256" key="5">
    <source>
        <dbReference type="ARBA" id="ARBA00043884"/>
    </source>
</evidence>
<dbReference type="NCBIfam" id="NF002032">
    <property type="entry name" value="PRK00856.1"/>
    <property type="match status" value="1"/>
</dbReference>
<dbReference type="Gene3D" id="3.40.50.1370">
    <property type="entry name" value="Aspartate/ornithine carbamoyltransferase"/>
    <property type="match status" value="2"/>
</dbReference>
<evidence type="ECO:0000256" key="7">
    <source>
        <dbReference type="HAMAP-Rule" id="MF_00001"/>
    </source>
</evidence>
<dbReference type="InterPro" id="IPR006131">
    <property type="entry name" value="Asp_carbamoyltransf_Asp/Orn-bd"/>
</dbReference>
<dbReference type="PANTHER" id="PTHR45753">
    <property type="entry name" value="ORNITHINE CARBAMOYLTRANSFERASE, MITOCHONDRIAL"/>
    <property type="match status" value="1"/>
</dbReference>
<dbReference type="Pfam" id="PF00185">
    <property type="entry name" value="OTCace"/>
    <property type="match status" value="1"/>
</dbReference>
<dbReference type="RefSeq" id="WP_015694871.1">
    <property type="nucleotide sequence ID" value="NZ_AP018492.1"/>
</dbReference>
<keyword evidence="4 7" id="KW-0665">Pyrimidine biosynthesis</keyword>
<accession>A0A2Z5Y267</accession>
<dbReference type="HAMAP" id="MF_00001">
    <property type="entry name" value="Asp_carb_tr"/>
    <property type="match status" value="1"/>
</dbReference>
<evidence type="ECO:0000313" key="11">
    <source>
        <dbReference type="Proteomes" id="UP000269226"/>
    </source>
</evidence>
<feature type="binding site" evidence="7">
    <location>
        <position position="59"/>
    </location>
    <ligand>
        <name>carbamoyl phosphate</name>
        <dbReference type="ChEBI" id="CHEBI:58228"/>
    </ligand>
</feature>
<dbReference type="PRINTS" id="PR00100">
    <property type="entry name" value="AOTCASE"/>
</dbReference>
<dbReference type="PROSITE" id="PS00097">
    <property type="entry name" value="CARBAMOYLTRANSFERASE"/>
    <property type="match status" value="1"/>
</dbReference>
<evidence type="ECO:0000256" key="3">
    <source>
        <dbReference type="ARBA" id="ARBA00022679"/>
    </source>
</evidence>
<dbReference type="FunFam" id="3.40.50.1370:FF:000011">
    <property type="entry name" value="Aspartate carbamoyltransferase"/>
    <property type="match status" value="1"/>
</dbReference>
<feature type="binding site" evidence="7">
    <location>
        <position position="60"/>
    </location>
    <ligand>
        <name>carbamoyl phosphate</name>
        <dbReference type="ChEBI" id="CHEBI:58228"/>
    </ligand>
</feature>
<reference evidence="10 11" key="1">
    <citation type="submission" date="2018-01" db="EMBL/GenBank/DDBJ databases">
        <title>Whole genome sequence of Melissococcus plutonius DAT561.</title>
        <authorList>
            <person name="Okumura K."/>
            <person name="Takamatsu D."/>
            <person name="Okura M."/>
        </authorList>
    </citation>
    <scope>NUCLEOTIDE SEQUENCE [LARGE SCALE GENOMIC DNA]</scope>
    <source>
        <strain evidence="10 11">DAT561</strain>
    </source>
</reference>
<dbReference type="NCBIfam" id="TIGR00670">
    <property type="entry name" value="asp_carb_tr"/>
    <property type="match status" value="1"/>
</dbReference>
<keyword evidence="3 7" id="KW-0808">Transferase</keyword>
<feature type="binding site" evidence="7">
    <location>
        <position position="266"/>
    </location>
    <ligand>
        <name>carbamoyl phosphate</name>
        <dbReference type="ChEBI" id="CHEBI:58228"/>
    </ligand>
</feature>
<dbReference type="Proteomes" id="UP000269226">
    <property type="component" value="Chromosome"/>
</dbReference>
<sequence>MIITSERISLKHLLTIESLTDQEVIGLIQRAREFKQGRNWQPAKRPYFATNLFFENSTRTHKSFEVAEKKLGLEVVDFEAQTSSVQKGETLYDTVLTMSAIGVDVAVIRHSQENYYEELIQSKTIQCAIINGGDGSGQHPTQCLLDLMTIYEEFGSFSGLKIAIVGDIMHSRVAKSNMQMLKRLGAEIYFSGPPEWYDKQFDAYGQYRLLDEIIEEIDVVMLLRVQHERHDGSELFSKETYHREYGLTIERAKKLPKKAIIMHPAPVNRDVELADQLVEGLQSRIITQMSNGVYMRMAILEAILQGRA</sequence>
<protein>
    <recommendedName>
        <fullName evidence="7">Aspartate carbamoyltransferase</fullName>
        <ecNumber evidence="7">2.1.3.2</ecNumber>
    </recommendedName>
    <alternativeName>
        <fullName evidence="7">Aspartate transcarbamylase</fullName>
        <shortName evidence="7">ATCase</shortName>
    </alternativeName>
</protein>
<feature type="domain" description="Aspartate/ornithine carbamoyltransferase Asp/Orn-binding" evidence="8">
    <location>
        <begin position="159"/>
        <end position="302"/>
    </location>
</feature>
<feature type="binding site" evidence="7">
    <location>
        <position position="265"/>
    </location>
    <ligand>
        <name>carbamoyl phosphate</name>
        <dbReference type="ChEBI" id="CHEBI:58228"/>
    </ligand>
</feature>
<dbReference type="SUPFAM" id="SSF53671">
    <property type="entry name" value="Aspartate/ornithine carbamoyltransferase"/>
    <property type="match status" value="1"/>
</dbReference>
<dbReference type="GO" id="GO:0006520">
    <property type="term" value="P:amino acid metabolic process"/>
    <property type="evidence" value="ECO:0007669"/>
    <property type="project" value="InterPro"/>
</dbReference>
<evidence type="ECO:0000256" key="1">
    <source>
        <dbReference type="ARBA" id="ARBA00004852"/>
    </source>
</evidence>
<dbReference type="InterPro" id="IPR002082">
    <property type="entry name" value="Asp_carbamoyltransf"/>
</dbReference>
<evidence type="ECO:0000259" key="8">
    <source>
        <dbReference type="Pfam" id="PF00185"/>
    </source>
</evidence>
<feature type="binding site" evidence="7">
    <location>
        <position position="172"/>
    </location>
    <ligand>
        <name>L-aspartate</name>
        <dbReference type="ChEBI" id="CHEBI:29991"/>
    </ligand>
</feature>
<dbReference type="UniPathway" id="UPA00070">
    <property type="reaction ID" value="UER00116"/>
</dbReference>
<gene>
    <name evidence="7" type="primary">pyrB</name>
    <name evidence="10" type="ORF">DAT561_0792</name>
</gene>
<dbReference type="GeneID" id="57043340"/>
<dbReference type="Pfam" id="PF02729">
    <property type="entry name" value="OTCace_N"/>
    <property type="match status" value="1"/>
</dbReference>
<name>A0A2Z5Y267_9ENTE</name>
<comment type="catalytic activity">
    <reaction evidence="6 7">
        <text>carbamoyl phosphate + L-aspartate = N-carbamoyl-L-aspartate + phosphate + H(+)</text>
        <dbReference type="Rhea" id="RHEA:20013"/>
        <dbReference type="ChEBI" id="CHEBI:15378"/>
        <dbReference type="ChEBI" id="CHEBI:29991"/>
        <dbReference type="ChEBI" id="CHEBI:32814"/>
        <dbReference type="ChEBI" id="CHEBI:43474"/>
        <dbReference type="ChEBI" id="CHEBI:58228"/>
        <dbReference type="EC" id="2.1.3.2"/>
    </reaction>
</comment>
<evidence type="ECO:0000256" key="2">
    <source>
        <dbReference type="ARBA" id="ARBA00008896"/>
    </source>
</evidence>
<dbReference type="PANTHER" id="PTHR45753:SF6">
    <property type="entry name" value="ASPARTATE CARBAMOYLTRANSFERASE"/>
    <property type="match status" value="1"/>
</dbReference>
<comment type="subunit">
    <text evidence="7">Heterododecamer (2C3:3R2) of six catalytic PyrB chains organized as two trimers (C3), and six regulatory PyrI chains organized as three dimers (R2).</text>
</comment>
<evidence type="ECO:0000259" key="9">
    <source>
        <dbReference type="Pfam" id="PF02729"/>
    </source>
</evidence>
<organism evidence="10 11">
    <name type="scientific">Melissococcus plutonius</name>
    <dbReference type="NCBI Taxonomy" id="33970"/>
    <lineage>
        <taxon>Bacteria</taxon>
        <taxon>Bacillati</taxon>
        <taxon>Bacillota</taxon>
        <taxon>Bacilli</taxon>
        <taxon>Lactobacillales</taxon>
        <taxon>Enterococcaceae</taxon>
        <taxon>Melissococcus</taxon>
    </lineage>
</organism>
<dbReference type="EC" id="2.1.3.2" evidence="7"/>
<dbReference type="GO" id="GO:0016597">
    <property type="term" value="F:amino acid binding"/>
    <property type="evidence" value="ECO:0007669"/>
    <property type="project" value="InterPro"/>
</dbReference>
<evidence type="ECO:0000313" key="10">
    <source>
        <dbReference type="EMBL" id="BBC60906.1"/>
    </source>
</evidence>
<comment type="function">
    <text evidence="5 7">Catalyzes the condensation of carbamoyl phosphate and aspartate to form carbamoyl aspartate and inorganic phosphate, the committed step in the de novo pyrimidine nucleotide biosynthesis pathway.</text>
</comment>
<comment type="pathway">
    <text evidence="1 7">Pyrimidine metabolism; UMP biosynthesis via de novo pathway; (S)-dihydroorotate from bicarbonate: step 2/3.</text>
</comment>